<proteinExistence type="predicted"/>
<sequence>MGNYRFRLSDMIPNAWFYKLRDMNKTTNNNHNNNKKPPPSSSYHHSSPSTTTPPPPHHFSHPRTSFYYTPKTNQFHNSPTSKFPHFHHHHNNHPPTKSSKSTISKPHRKTIYKPSPKHTTSLTESTQTLRDHLFHSPTTNHPNSLSPSSESTQSQLAPNSQSPSSESTQSRLATTASWCTSCRISSSTSDIIIDLNDKYLAKKIDNSTGFHFSPELDLKLPPIITKPAKTPTLSGKKIKETNKTPARKSVTGVKLRPNSPKLAMSKRKIVQKSSQKKTLSESFAIVKSSFDPQKDFMVSMMEMIVENNIRGSKDLEDLLACYLSLNSDEYHDVIVKAFEQIWFSLPDL</sequence>
<keyword evidence="2" id="KW-1185">Reference proteome</keyword>
<evidence type="ECO:0000313" key="2">
    <source>
        <dbReference type="Proteomes" id="UP001055879"/>
    </source>
</evidence>
<protein>
    <submittedName>
        <fullName evidence="1">Uncharacterized protein</fullName>
    </submittedName>
</protein>
<name>A0ACB8Y4Q1_ARCLA</name>
<reference evidence="1 2" key="2">
    <citation type="journal article" date="2022" name="Mol. Ecol. Resour.">
        <title>The genomes of chicory, endive, great burdock and yacon provide insights into Asteraceae paleo-polyploidization history and plant inulin production.</title>
        <authorList>
            <person name="Fan W."/>
            <person name="Wang S."/>
            <person name="Wang H."/>
            <person name="Wang A."/>
            <person name="Jiang F."/>
            <person name="Liu H."/>
            <person name="Zhao H."/>
            <person name="Xu D."/>
            <person name="Zhang Y."/>
        </authorList>
    </citation>
    <scope>NUCLEOTIDE SEQUENCE [LARGE SCALE GENOMIC DNA]</scope>
    <source>
        <strain evidence="2">cv. Niubang</strain>
    </source>
</reference>
<dbReference type="Proteomes" id="UP001055879">
    <property type="component" value="Linkage Group LG14"/>
</dbReference>
<reference evidence="2" key="1">
    <citation type="journal article" date="2022" name="Mol. Ecol. Resour.">
        <title>The genomes of chicory, endive, great burdock and yacon provide insights into Asteraceae palaeo-polyploidization history and plant inulin production.</title>
        <authorList>
            <person name="Fan W."/>
            <person name="Wang S."/>
            <person name="Wang H."/>
            <person name="Wang A."/>
            <person name="Jiang F."/>
            <person name="Liu H."/>
            <person name="Zhao H."/>
            <person name="Xu D."/>
            <person name="Zhang Y."/>
        </authorList>
    </citation>
    <scope>NUCLEOTIDE SEQUENCE [LARGE SCALE GENOMIC DNA]</scope>
    <source>
        <strain evidence="2">cv. Niubang</strain>
    </source>
</reference>
<evidence type="ECO:0000313" key="1">
    <source>
        <dbReference type="EMBL" id="KAI3678575.1"/>
    </source>
</evidence>
<accession>A0ACB8Y4Q1</accession>
<comment type="caution">
    <text evidence="1">The sequence shown here is derived from an EMBL/GenBank/DDBJ whole genome shotgun (WGS) entry which is preliminary data.</text>
</comment>
<gene>
    <name evidence="1" type="ORF">L6452_37872</name>
</gene>
<dbReference type="EMBL" id="CM042060">
    <property type="protein sequence ID" value="KAI3678575.1"/>
    <property type="molecule type" value="Genomic_DNA"/>
</dbReference>
<organism evidence="1 2">
    <name type="scientific">Arctium lappa</name>
    <name type="common">Greater burdock</name>
    <name type="synonym">Lappa major</name>
    <dbReference type="NCBI Taxonomy" id="4217"/>
    <lineage>
        <taxon>Eukaryota</taxon>
        <taxon>Viridiplantae</taxon>
        <taxon>Streptophyta</taxon>
        <taxon>Embryophyta</taxon>
        <taxon>Tracheophyta</taxon>
        <taxon>Spermatophyta</taxon>
        <taxon>Magnoliopsida</taxon>
        <taxon>eudicotyledons</taxon>
        <taxon>Gunneridae</taxon>
        <taxon>Pentapetalae</taxon>
        <taxon>asterids</taxon>
        <taxon>campanulids</taxon>
        <taxon>Asterales</taxon>
        <taxon>Asteraceae</taxon>
        <taxon>Carduoideae</taxon>
        <taxon>Cardueae</taxon>
        <taxon>Arctiinae</taxon>
        <taxon>Arctium</taxon>
    </lineage>
</organism>